<dbReference type="InterPro" id="IPR006156">
    <property type="entry name" value="Dihydroneopterin_aldolase"/>
</dbReference>
<dbReference type="GO" id="GO:0004150">
    <property type="term" value="F:dihydroneopterin aldolase activity"/>
    <property type="evidence" value="ECO:0007669"/>
    <property type="project" value="UniProtKB-EC"/>
</dbReference>
<keyword evidence="4 6" id="KW-0289">Folate biosynthesis</keyword>
<dbReference type="Gene3D" id="3.30.1130.10">
    <property type="match status" value="1"/>
</dbReference>
<evidence type="ECO:0000259" key="7">
    <source>
        <dbReference type="SMART" id="SM00905"/>
    </source>
</evidence>
<dbReference type="SMART" id="SM00905">
    <property type="entry name" value="FolB"/>
    <property type="match status" value="1"/>
</dbReference>
<keyword evidence="9" id="KW-1185">Reference proteome</keyword>
<dbReference type="EMBL" id="JBDXSU010000005">
    <property type="protein sequence ID" value="MFB5190321.1"/>
    <property type="molecule type" value="Genomic_DNA"/>
</dbReference>
<comment type="catalytic activity">
    <reaction evidence="1 6">
        <text>7,8-dihydroneopterin = 6-hydroxymethyl-7,8-dihydropterin + glycolaldehyde</text>
        <dbReference type="Rhea" id="RHEA:10540"/>
        <dbReference type="ChEBI" id="CHEBI:17001"/>
        <dbReference type="ChEBI" id="CHEBI:17071"/>
        <dbReference type="ChEBI" id="CHEBI:44841"/>
        <dbReference type="EC" id="4.1.2.25"/>
    </reaction>
</comment>
<dbReference type="InterPro" id="IPR043133">
    <property type="entry name" value="GTP-CH-I_C/QueF"/>
</dbReference>
<gene>
    <name evidence="8" type="primary">folB</name>
    <name evidence="8" type="ORF">KKP3000_003766</name>
</gene>
<name>A0ABV5AE37_9BACL</name>
<reference evidence="8 9" key="1">
    <citation type="journal article" date="2024" name="Int. J. Mol. Sci.">
        <title>Exploration of Alicyclobacillus spp. Genome in Search of Antibiotic Resistance.</title>
        <authorList>
            <person name="Bucka-Kolendo J."/>
            <person name="Kiousi D.E."/>
            <person name="Dekowska A."/>
            <person name="Mikolajczuk-Szczyrba A."/>
            <person name="Karadedos D.M."/>
            <person name="Michael P."/>
            <person name="Galanis A."/>
            <person name="Sokolowska B."/>
        </authorList>
    </citation>
    <scope>NUCLEOTIDE SEQUENCE [LARGE SCALE GENOMIC DNA]</scope>
    <source>
        <strain evidence="8 9">KKP 3000</strain>
    </source>
</reference>
<dbReference type="Proteomes" id="UP001579974">
    <property type="component" value="Unassembled WGS sequence"/>
</dbReference>
<dbReference type="RefSeq" id="WP_275473628.1">
    <property type="nucleotide sequence ID" value="NZ_CP162940.1"/>
</dbReference>
<feature type="domain" description="Dihydroneopterin aldolase/epimerase" evidence="7">
    <location>
        <begin position="4"/>
        <end position="117"/>
    </location>
</feature>
<comment type="caution">
    <text evidence="8">The sequence shown here is derived from an EMBL/GenBank/DDBJ whole genome shotgun (WGS) entry which is preliminary data.</text>
</comment>
<sequence length="120" mass="13285">MDEIVLKGMPFFGYHGVLPEENAIGQRFVVNVWLACELSEAGRTDDVSKTVDYARVYAIVREVVEGLPKKLIEAVAEDVARQLLTTFARLQSVTVEVEKPGAPIPGIFGQVSVKIRRDRA</sequence>
<evidence type="ECO:0000256" key="2">
    <source>
        <dbReference type="ARBA" id="ARBA00005013"/>
    </source>
</evidence>
<proteinExistence type="inferred from homology"/>
<evidence type="ECO:0000256" key="3">
    <source>
        <dbReference type="ARBA" id="ARBA00005708"/>
    </source>
</evidence>
<dbReference type="NCBIfam" id="TIGR00525">
    <property type="entry name" value="folB"/>
    <property type="match status" value="1"/>
</dbReference>
<dbReference type="NCBIfam" id="TIGR00526">
    <property type="entry name" value="folB_dom"/>
    <property type="match status" value="1"/>
</dbReference>
<dbReference type="EC" id="4.1.2.25" evidence="6"/>
<organism evidence="8 9">
    <name type="scientific">Alicyclobacillus fastidiosus</name>
    <dbReference type="NCBI Taxonomy" id="392011"/>
    <lineage>
        <taxon>Bacteria</taxon>
        <taxon>Bacillati</taxon>
        <taxon>Bacillota</taxon>
        <taxon>Bacilli</taxon>
        <taxon>Bacillales</taxon>
        <taxon>Alicyclobacillaceae</taxon>
        <taxon>Alicyclobacillus</taxon>
    </lineage>
</organism>
<accession>A0ABV5AE37</accession>
<evidence type="ECO:0000256" key="6">
    <source>
        <dbReference type="RuleBase" id="RU362079"/>
    </source>
</evidence>
<dbReference type="CDD" id="cd00534">
    <property type="entry name" value="DHNA_DHNTPE"/>
    <property type="match status" value="1"/>
</dbReference>
<dbReference type="InterPro" id="IPR006157">
    <property type="entry name" value="FolB_dom"/>
</dbReference>
<dbReference type="PANTHER" id="PTHR42844">
    <property type="entry name" value="DIHYDRONEOPTERIN ALDOLASE 1-RELATED"/>
    <property type="match status" value="1"/>
</dbReference>
<protein>
    <recommendedName>
        <fullName evidence="6">7,8-dihydroneopterin aldolase</fullName>
        <ecNumber evidence="6">4.1.2.25</ecNumber>
    </recommendedName>
</protein>
<comment type="function">
    <text evidence="6">Catalyzes the conversion of 7,8-dihydroneopterin to 6-hydroxymethyl-7,8-dihydropterin.</text>
</comment>
<dbReference type="SUPFAM" id="SSF55620">
    <property type="entry name" value="Tetrahydrobiopterin biosynthesis enzymes-like"/>
    <property type="match status" value="1"/>
</dbReference>
<evidence type="ECO:0000256" key="5">
    <source>
        <dbReference type="ARBA" id="ARBA00023239"/>
    </source>
</evidence>
<evidence type="ECO:0000313" key="9">
    <source>
        <dbReference type="Proteomes" id="UP001579974"/>
    </source>
</evidence>
<evidence type="ECO:0000256" key="1">
    <source>
        <dbReference type="ARBA" id="ARBA00001353"/>
    </source>
</evidence>
<evidence type="ECO:0000256" key="4">
    <source>
        <dbReference type="ARBA" id="ARBA00022909"/>
    </source>
</evidence>
<comment type="similarity">
    <text evidence="3 6">Belongs to the DHNA family.</text>
</comment>
<evidence type="ECO:0000313" key="8">
    <source>
        <dbReference type="EMBL" id="MFB5190321.1"/>
    </source>
</evidence>
<comment type="pathway">
    <text evidence="2 6">Cofactor biosynthesis; tetrahydrofolate biosynthesis; 2-amino-4-hydroxy-6-hydroxymethyl-7,8-dihydropteridine diphosphate from 7,8-dihydroneopterin triphosphate: step 3/4.</text>
</comment>
<dbReference type="PANTHER" id="PTHR42844:SF1">
    <property type="entry name" value="DIHYDRONEOPTERIN ALDOLASE 1-RELATED"/>
    <property type="match status" value="1"/>
</dbReference>
<keyword evidence="5 6" id="KW-0456">Lyase</keyword>
<dbReference type="Pfam" id="PF02152">
    <property type="entry name" value="FolB"/>
    <property type="match status" value="1"/>
</dbReference>